<accession>A0A285I3W0</accession>
<dbReference type="InterPro" id="IPR018060">
    <property type="entry name" value="HTH_AraC"/>
</dbReference>
<dbReference type="CDD" id="cd03137">
    <property type="entry name" value="GATase1_AraC_1"/>
    <property type="match status" value="1"/>
</dbReference>
<dbReference type="PROSITE" id="PS51186">
    <property type="entry name" value="GNAT"/>
    <property type="match status" value="1"/>
</dbReference>
<organism evidence="5 6">
    <name type="scientific">Paractinoplanes atraurantiacus</name>
    <dbReference type="NCBI Taxonomy" id="1036182"/>
    <lineage>
        <taxon>Bacteria</taxon>
        <taxon>Bacillati</taxon>
        <taxon>Actinomycetota</taxon>
        <taxon>Actinomycetes</taxon>
        <taxon>Micromonosporales</taxon>
        <taxon>Micromonosporaceae</taxon>
        <taxon>Paractinoplanes</taxon>
    </lineage>
</organism>
<evidence type="ECO:0000259" key="3">
    <source>
        <dbReference type="PROSITE" id="PS01124"/>
    </source>
</evidence>
<dbReference type="InterPro" id="IPR002818">
    <property type="entry name" value="DJ-1/PfpI"/>
</dbReference>
<keyword evidence="5" id="KW-0238">DNA-binding</keyword>
<keyword evidence="2" id="KW-0804">Transcription</keyword>
<evidence type="ECO:0000256" key="2">
    <source>
        <dbReference type="ARBA" id="ARBA00023163"/>
    </source>
</evidence>
<evidence type="ECO:0000256" key="1">
    <source>
        <dbReference type="ARBA" id="ARBA00023015"/>
    </source>
</evidence>
<dbReference type="CDD" id="cd04301">
    <property type="entry name" value="NAT_SF"/>
    <property type="match status" value="1"/>
</dbReference>
<dbReference type="EMBL" id="OBDY01000006">
    <property type="protein sequence ID" value="SNY42692.1"/>
    <property type="molecule type" value="Genomic_DNA"/>
</dbReference>
<dbReference type="InterPro" id="IPR000182">
    <property type="entry name" value="GNAT_dom"/>
</dbReference>
<dbReference type="AlphaFoldDB" id="A0A285I3W0"/>
<dbReference type="GO" id="GO:0003700">
    <property type="term" value="F:DNA-binding transcription factor activity"/>
    <property type="evidence" value="ECO:0007669"/>
    <property type="project" value="InterPro"/>
</dbReference>
<dbReference type="Proteomes" id="UP000219612">
    <property type="component" value="Unassembled WGS sequence"/>
</dbReference>
<evidence type="ECO:0000313" key="5">
    <source>
        <dbReference type="EMBL" id="SNY42692.1"/>
    </source>
</evidence>
<dbReference type="Pfam" id="PF01965">
    <property type="entry name" value="DJ-1_PfpI"/>
    <property type="match status" value="1"/>
</dbReference>
<evidence type="ECO:0000259" key="4">
    <source>
        <dbReference type="PROSITE" id="PS51186"/>
    </source>
</evidence>
<sequence>MHRVTALVFDGMKMLDLAGPLEVLAQAGRYELEVRSPDGRDVISSTGVRVPVDGPAHEARDVGTALIVGGDHLPVAPIPQPLIDAARLLSEKAERTASICTGAFILAAAGLLDGRRATTHWRHARLLGAAYPGIAVEPDALFVRDGAVYTSAGVSAGIDLALALVERDNGEQAARTVAQELVVFLQRPGGQSQFSPSLALPRPTTPKLRELTDAVAADPAGDHAIPALAAKIAVSPRHLSRLFRDELGTSPAKYVESVRVDAALRLLTEGHSVTAAAQRTGIGSTETLRRAVIGRIGVSPRAYQQRFRYGRRMSAHLRPARDEDVPTVARIWESAWRDGHLGHVAEEVVLLRTPESFGARTAAMVSRTTVAVVDGAIVGFATVDGDEVEQVFVAAASRGSGVAADLLDAAERQVAAAGHETAWLAVVTGNARARRFYERRGWADDGAFEYQARHAGGTIGVPCHRYVKRVG</sequence>
<protein>
    <submittedName>
        <fullName evidence="5">Transcriptional regulator GlxA family, contains an amidase domain and an AraC-type DNA-binding HTH domain</fullName>
    </submittedName>
</protein>
<dbReference type="PROSITE" id="PS01124">
    <property type="entry name" value="HTH_ARAC_FAMILY_2"/>
    <property type="match status" value="1"/>
</dbReference>
<dbReference type="Gene3D" id="1.10.10.60">
    <property type="entry name" value="Homeodomain-like"/>
    <property type="match status" value="1"/>
</dbReference>
<feature type="domain" description="HTH araC/xylS-type" evidence="3">
    <location>
        <begin position="209"/>
        <end position="306"/>
    </location>
</feature>
<dbReference type="Gene3D" id="3.40.630.30">
    <property type="match status" value="1"/>
</dbReference>
<dbReference type="InterPro" id="IPR052158">
    <property type="entry name" value="INH-QAR"/>
</dbReference>
<dbReference type="Pfam" id="PF12833">
    <property type="entry name" value="HTH_18"/>
    <property type="match status" value="1"/>
</dbReference>
<proteinExistence type="predicted"/>
<dbReference type="SMART" id="SM00342">
    <property type="entry name" value="HTH_ARAC"/>
    <property type="match status" value="1"/>
</dbReference>
<dbReference type="SUPFAM" id="SSF52317">
    <property type="entry name" value="Class I glutamine amidotransferase-like"/>
    <property type="match status" value="1"/>
</dbReference>
<dbReference type="InterPro" id="IPR016181">
    <property type="entry name" value="Acyl_CoA_acyltransferase"/>
</dbReference>
<keyword evidence="6" id="KW-1185">Reference proteome</keyword>
<name>A0A285I3W0_9ACTN</name>
<dbReference type="Gene3D" id="3.40.50.880">
    <property type="match status" value="1"/>
</dbReference>
<dbReference type="GO" id="GO:0043565">
    <property type="term" value="F:sequence-specific DNA binding"/>
    <property type="evidence" value="ECO:0007669"/>
    <property type="project" value="InterPro"/>
</dbReference>
<dbReference type="SUPFAM" id="SSF46689">
    <property type="entry name" value="Homeodomain-like"/>
    <property type="match status" value="1"/>
</dbReference>
<keyword evidence="1" id="KW-0805">Transcription regulation</keyword>
<dbReference type="InterPro" id="IPR009057">
    <property type="entry name" value="Homeodomain-like_sf"/>
</dbReference>
<dbReference type="GO" id="GO:0016747">
    <property type="term" value="F:acyltransferase activity, transferring groups other than amino-acyl groups"/>
    <property type="evidence" value="ECO:0007669"/>
    <property type="project" value="InterPro"/>
</dbReference>
<dbReference type="Pfam" id="PF00583">
    <property type="entry name" value="Acetyltransf_1"/>
    <property type="match status" value="1"/>
</dbReference>
<dbReference type="PANTHER" id="PTHR43130">
    <property type="entry name" value="ARAC-FAMILY TRANSCRIPTIONAL REGULATOR"/>
    <property type="match status" value="1"/>
</dbReference>
<reference evidence="5 6" key="1">
    <citation type="submission" date="2017-09" db="EMBL/GenBank/DDBJ databases">
        <authorList>
            <person name="Ehlers B."/>
            <person name="Leendertz F.H."/>
        </authorList>
    </citation>
    <scope>NUCLEOTIDE SEQUENCE [LARGE SCALE GENOMIC DNA]</scope>
    <source>
        <strain evidence="5 6">CGMCC 4.6857</strain>
    </source>
</reference>
<feature type="domain" description="N-acetyltransferase" evidence="4">
    <location>
        <begin position="315"/>
        <end position="468"/>
    </location>
</feature>
<dbReference type="InterPro" id="IPR029062">
    <property type="entry name" value="Class_I_gatase-like"/>
</dbReference>
<evidence type="ECO:0000313" key="6">
    <source>
        <dbReference type="Proteomes" id="UP000219612"/>
    </source>
</evidence>
<dbReference type="PANTHER" id="PTHR43130:SF3">
    <property type="entry name" value="HTH-TYPE TRANSCRIPTIONAL REGULATOR RV1931C"/>
    <property type="match status" value="1"/>
</dbReference>
<dbReference type="SUPFAM" id="SSF55729">
    <property type="entry name" value="Acyl-CoA N-acyltransferases (Nat)"/>
    <property type="match status" value="1"/>
</dbReference>
<gene>
    <name evidence="5" type="ORF">SAMN05421748_106321</name>
</gene>